<name>A0A9D2DWG4_9FIRM</name>
<dbReference type="SMART" id="SM00732">
    <property type="entry name" value="YqgFc"/>
    <property type="match status" value="1"/>
</dbReference>
<keyword evidence="3 5" id="KW-0540">Nuclease</keyword>
<dbReference type="Proteomes" id="UP000824044">
    <property type="component" value="Unassembled WGS sequence"/>
</dbReference>
<evidence type="ECO:0000256" key="3">
    <source>
        <dbReference type="ARBA" id="ARBA00022722"/>
    </source>
</evidence>
<evidence type="ECO:0000259" key="6">
    <source>
        <dbReference type="SMART" id="SM00732"/>
    </source>
</evidence>
<dbReference type="InterPro" id="IPR037027">
    <property type="entry name" value="YqgF/RNaseH-like_dom_sf"/>
</dbReference>
<dbReference type="GO" id="GO:0005829">
    <property type="term" value="C:cytosol"/>
    <property type="evidence" value="ECO:0007669"/>
    <property type="project" value="TreeGrafter"/>
</dbReference>
<gene>
    <name evidence="7" type="primary">ruvX</name>
    <name evidence="7" type="ORF">H9812_03640</name>
</gene>
<dbReference type="EMBL" id="DXBS01000071">
    <property type="protein sequence ID" value="HIZ24552.1"/>
    <property type="molecule type" value="Genomic_DNA"/>
</dbReference>
<dbReference type="PANTHER" id="PTHR33317:SF4">
    <property type="entry name" value="POLYNUCLEOTIDYL TRANSFERASE, RIBONUCLEASE H-LIKE SUPERFAMILY PROTEIN"/>
    <property type="match status" value="1"/>
</dbReference>
<organism evidence="7 8">
    <name type="scientific">Candidatus Gallimonas intestinigallinarum</name>
    <dbReference type="NCBI Taxonomy" id="2838604"/>
    <lineage>
        <taxon>Bacteria</taxon>
        <taxon>Bacillati</taxon>
        <taxon>Bacillota</taxon>
        <taxon>Clostridia</taxon>
        <taxon>Candidatus Gallimonas</taxon>
    </lineage>
</organism>
<evidence type="ECO:0000256" key="5">
    <source>
        <dbReference type="HAMAP-Rule" id="MF_00651"/>
    </source>
</evidence>
<evidence type="ECO:0000256" key="4">
    <source>
        <dbReference type="ARBA" id="ARBA00022801"/>
    </source>
</evidence>
<dbReference type="CDD" id="cd16964">
    <property type="entry name" value="YqgF"/>
    <property type="match status" value="1"/>
</dbReference>
<dbReference type="GO" id="GO:0016788">
    <property type="term" value="F:hydrolase activity, acting on ester bonds"/>
    <property type="evidence" value="ECO:0007669"/>
    <property type="project" value="UniProtKB-UniRule"/>
</dbReference>
<dbReference type="EC" id="3.1.-.-" evidence="5"/>
<evidence type="ECO:0000256" key="1">
    <source>
        <dbReference type="ARBA" id="ARBA00022490"/>
    </source>
</evidence>
<reference evidence="7" key="2">
    <citation type="submission" date="2021-04" db="EMBL/GenBank/DDBJ databases">
        <authorList>
            <person name="Gilroy R."/>
        </authorList>
    </citation>
    <scope>NUCLEOTIDE SEQUENCE</scope>
    <source>
        <strain evidence="7">CHK33-5263</strain>
    </source>
</reference>
<comment type="subcellular location">
    <subcellularLocation>
        <location evidence="5">Cytoplasm</location>
    </subcellularLocation>
</comment>
<dbReference type="HAMAP" id="MF_00651">
    <property type="entry name" value="Nuclease_YqgF"/>
    <property type="match status" value="1"/>
</dbReference>
<proteinExistence type="inferred from homology"/>
<keyword evidence="4 5" id="KW-0378">Hydrolase</keyword>
<dbReference type="Pfam" id="PF03652">
    <property type="entry name" value="RuvX"/>
    <property type="match status" value="1"/>
</dbReference>
<reference evidence="7" key="1">
    <citation type="journal article" date="2021" name="PeerJ">
        <title>Extensive microbial diversity within the chicken gut microbiome revealed by metagenomics and culture.</title>
        <authorList>
            <person name="Gilroy R."/>
            <person name="Ravi A."/>
            <person name="Getino M."/>
            <person name="Pursley I."/>
            <person name="Horton D.L."/>
            <person name="Alikhan N.F."/>
            <person name="Baker D."/>
            <person name="Gharbi K."/>
            <person name="Hall N."/>
            <person name="Watson M."/>
            <person name="Adriaenssens E.M."/>
            <person name="Foster-Nyarko E."/>
            <person name="Jarju S."/>
            <person name="Secka A."/>
            <person name="Antonio M."/>
            <person name="Oren A."/>
            <person name="Chaudhuri R.R."/>
            <person name="La Ragione R."/>
            <person name="Hildebrand F."/>
            <person name="Pallen M.J."/>
        </authorList>
    </citation>
    <scope>NUCLEOTIDE SEQUENCE</scope>
    <source>
        <strain evidence="7">CHK33-5263</strain>
    </source>
</reference>
<dbReference type="SUPFAM" id="SSF53098">
    <property type="entry name" value="Ribonuclease H-like"/>
    <property type="match status" value="1"/>
</dbReference>
<dbReference type="InterPro" id="IPR005227">
    <property type="entry name" value="YqgF"/>
</dbReference>
<feature type="domain" description="YqgF/RNase H-like" evidence="6">
    <location>
        <begin position="3"/>
        <end position="103"/>
    </location>
</feature>
<dbReference type="GO" id="GO:0000967">
    <property type="term" value="P:rRNA 5'-end processing"/>
    <property type="evidence" value="ECO:0007669"/>
    <property type="project" value="UniProtKB-UniRule"/>
</dbReference>
<dbReference type="InterPro" id="IPR012337">
    <property type="entry name" value="RNaseH-like_sf"/>
</dbReference>
<evidence type="ECO:0000256" key="2">
    <source>
        <dbReference type="ARBA" id="ARBA00022517"/>
    </source>
</evidence>
<dbReference type="Gene3D" id="3.30.420.140">
    <property type="entry name" value="YqgF/RNase H-like domain"/>
    <property type="match status" value="1"/>
</dbReference>
<dbReference type="AlphaFoldDB" id="A0A9D2DWG4"/>
<comment type="caution">
    <text evidence="7">The sequence shown here is derived from an EMBL/GenBank/DDBJ whole genome shotgun (WGS) entry which is preliminary data.</text>
</comment>
<dbReference type="PANTHER" id="PTHR33317">
    <property type="entry name" value="POLYNUCLEOTIDYL TRANSFERASE, RIBONUCLEASE H-LIKE SUPERFAMILY PROTEIN"/>
    <property type="match status" value="1"/>
</dbReference>
<evidence type="ECO:0000313" key="7">
    <source>
        <dbReference type="EMBL" id="HIZ24552.1"/>
    </source>
</evidence>
<dbReference type="GO" id="GO:0004518">
    <property type="term" value="F:nuclease activity"/>
    <property type="evidence" value="ECO:0007669"/>
    <property type="project" value="UniProtKB-KW"/>
</dbReference>
<comment type="function">
    <text evidence="5">Could be a nuclease involved in processing of the 5'-end of pre-16S rRNA.</text>
</comment>
<keyword evidence="2 5" id="KW-0690">Ribosome biogenesis</keyword>
<protein>
    <recommendedName>
        <fullName evidence="5">Putative pre-16S rRNA nuclease</fullName>
        <ecNumber evidence="5">3.1.-.-</ecNumber>
    </recommendedName>
</protein>
<sequence>MIQQIVAFDVGDRRVGVAFSDPFGDYAIPSDTYFRTGDFQRDIAALCEIAASRGAVCAVVGLPLNEDGTESVQSEKTRRFAAALERAGLTIVFEDERYTTRAARGDLLEMGVSRKKDKKKKQVDSIAAAYILESYLAKIKQGEQR</sequence>
<dbReference type="NCBIfam" id="TIGR00250">
    <property type="entry name" value="RNAse_H_YqgF"/>
    <property type="match status" value="1"/>
</dbReference>
<dbReference type="InterPro" id="IPR006641">
    <property type="entry name" value="YqgF/RNaseH-like_dom"/>
</dbReference>
<evidence type="ECO:0000313" key="8">
    <source>
        <dbReference type="Proteomes" id="UP000824044"/>
    </source>
</evidence>
<keyword evidence="1 5" id="KW-0963">Cytoplasm</keyword>
<comment type="similarity">
    <text evidence="5">Belongs to the YqgF HJR family.</text>
</comment>
<accession>A0A9D2DWG4</accession>